<dbReference type="InterPro" id="IPR009057">
    <property type="entry name" value="Homeodomain-like_sf"/>
</dbReference>
<dbReference type="SUPFAM" id="SSF52317">
    <property type="entry name" value="Class I glutamine amidotransferase-like"/>
    <property type="match status" value="1"/>
</dbReference>
<feature type="domain" description="HTH araC/xylS-type" evidence="4">
    <location>
        <begin position="215"/>
        <end position="312"/>
    </location>
</feature>
<dbReference type="SUPFAM" id="SSF46689">
    <property type="entry name" value="Homeodomain-like"/>
    <property type="match status" value="1"/>
</dbReference>
<dbReference type="Proteomes" id="UP000316778">
    <property type="component" value="Unassembled WGS sequence"/>
</dbReference>
<evidence type="ECO:0000313" key="5">
    <source>
        <dbReference type="EMBL" id="TWI84063.1"/>
    </source>
</evidence>
<dbReference type="PANTHER" id="PTHR43130:SF3">
    <property type="entry name" value="HTH-TYPE TRANSCRIPTIONAL REGULATOR RV1931C"/>
    <property type="match status" value="1"/>
</dbReference>
<dbReference type="InterPro" id="IPR052158">
    <property type="entry name" value="INH-QAR"/>
</dbReference>
<dbReference type="Gene3D" id="1.10.10.60">
    <property type="entry name" value="Homeodomain-like"/>
    <property type="match status" value="2"/>
</dbReference>
<keyword evidence="2" id="KW-0238">DNA-binding</keyword>
<evidence type="ECO:0000313" key="6">
    <source>
        <dbReference type="Proteomes" id="UP000316778"/>
    </source>
</evidence>
<dbReference type="InterPro" id="IPR020449">
    <property type="entry name" value="Tscrpt_reg_AraC-type_HTH"/>
</dbReference>
<keyword evidence="6" id="KW-1185">Reference proteome</keyword>
<sequence length="317" mass="35166">MHFIIYLSEGFYAAIASTLAEILQVVNRINPAARLTYEFVSARTITRARSGIAFRTVKKPSRKPQVLFLLTGLGAEVPLLPAALEKEAQQALPWIMMAQKAGAKIAATCGAAFLLAKAGVLDGRKATVSWWLKKEVQQRFPQARWQPAKMVVRDGNIYTSGGGFSGLELIATLLTDLGFSEEEKAIRKLLVLPPLRQFQSPYEMDTAGAGSALEKKLDALLPDHLADMDVDFLAARLSLSHRTLSRHFFDELQTSPGKWIQKKRLEKAKALLEDTALTVAEICYQVGYDDPASFSRLFSRETGVSPVEFRKHLRGME</sequence>
<dbReference type="PROSITE" id="PS00041">
    <property type="entry name" value="HTH_ARAC_FAMILY_1"/>
    <property type="match status" value="1"/>
</dbReference>
<dbReference type="GO" id="GO:0003700">
    <property type="term" value="F:DNA-binding transcription factor activity"/>
    <property type="evidence" value="ECO:0007669"/>
    <property type="project" value="InterPro"/>
</dbReference>
<dbReference type="SMART" id="SM00342">
    <property type="entry name" value="HTH_ARAC"/>
    <property type="match status" value="1"/>
</dbReference>
<dbReference type="OrthoDB" id="4480133at2"/>
<evidence type="ECO:0000256" key="3">
    <source>
        <dbReference type="ARBA" id="ARBA00023163"/>
    </source>
</evidence>
<dbReference type="InterPro" id="IPR018062">
    <property type="entry name" value="HTH_AraC-typ_CS"/>
</dbReference>
<dbReference type="EMBL" id="VLLG01000005">
    <property type="protein sequence ID" value="TWI84063.1"/>
    <property type="molecule type" value="Genomic_DNA"/>
</dbReference>
<dbReference type="Gene3D" id="3.40.50.880">
    <property type="match status" value="1"/>
</dbReference>
<dbReference type="InterPro" id="IPR002818">
    <property type="entry name" value="DJ-1/PfpI"/>
</dbReference>
<accession>A0A562SSF6</accession>
<gene>
    <name evidence="5" type="ORF">LX66_4425</name>
</gene>
<dbReference type="PANTHER" id="PTHR43130">
    <property type="entry name" value="ARAC-FAMILY TRANSCRIPTIONAL REGULATOR"/>
    <property type="match status" value="1"/>
</dbReference>
<evidence type="ECO:0000256" key="2">
    <source>
        <dbReference type="ARBA" id="ARBA00023125"/>
    </source>
</evidence>
<keyword evidence="1" id="KW-0805">Transcription regulation</keyword>
<dbReference type="PRINTS" id="PR00032">
    <property type="entry name" value="HTHARAC"/>
</dbReference>
<dbReference type="RefSeq" id="WP_145717593.1">
    <property type="nucleotide sequence ID" value="NZ_BAAAFY010000002.1"/>
</dbReference>
<keyword evidence="3" id="KW-0804">Transcription</keyword>
<dbReference type="PROSITE" id="PS01124">
    <property type="entry name" value="HTH_ARAC_FAMILY_2"/>
    <property type="match status" value="1"/>
</dbReference>
<dbReference type="GO" id="GO:0043565">
    <property type="term" value="F:sequence-specific DNA binding"/>
    <property type="evidence" value="ECO:0007669"/>
    <property type="project" value="InterPro"/>
</dbReference>
<dbReference type="InterPro" id="IPR018060">
    <property type="entry name" value="HTH_AraC"/>
</dbReference>
<dbReference type="AlphaFoldDB" id="A0A562SSF6"/>
<name>A0A562SSF6_CHIJA</name>
<comment type="caution">
    <text evidence="5">The sequence shown here is derived from an EMBL/GenBank/DDBJ whole genome shotgun (WGS) entry which is preliminary data.</text>
</comment>
<evidence type="ECO:0000259" key="4">
    <source>
        <dbReference type="PROSITE" id="PS01124"/>
    </source>
</evidence>
<dbReference type="Pfam" id="PF01965">
    <property type="entry name" value="DJ-1_PfpI"/>
    <property type="match status" value="1"/>
</dbReference>
<reference evidence="5 6" key="1">
    <citation type="journal article" date="2013" name="Stand. Genomic Sci.">
        <title>Genomic Encyclopedia of Type Strains, Phase I: The one thousand microbial genomes (KMG-I) project.</title>
        <authorList>
            <person name="Kyrpides N.C."/>
            <person name="Woyke T."/>
            <person name="Eisen J.A."/>
            <person name="Garrity G."/>
            <person name="Lilburn T.G."/>
            <person name="Beck B.J."/>
            <person name="Whitman W.B."/>
            <person name="Hugenholtz P."/>
            <person name="Klenk H.P."/>
        </authorList>
    </citation>
    <scope>NUCLEOTIDE SEQUENCE [LARGE SCALE GENOMIC DNA]</scope>
    <source>
        <strain evidence="5 6">DSM 13484</strain>
    </source>
</reference>
<proteinExistence type="predicted"/>
<dbReference type="InterPro" id="IPR029062">
    <property type="entry name" value="Class_I_gatase-like"/>
</dbReference>
<organism evidence="5 6">
    <name type="scientific">Chitinophaga japonensis</name>
    <name type="common">Flexibacter japonensis</name>
    <dbReference type="NCBI Taxonomy" id="104662"/>
    <lineage>
        <taxon>Bacteria</taxon>
        <taxon>Pseudomonadati</taxon>
        <taxon>Bacteroidota</taxon>
        <taxon>Chitinophagia</taxon>
        <taxon>Chitinophagales</taxon>
        <taxon>Chitinophagaceae</taxon>
        <taxon>Chitinophaga</taxon>
    </lineage>
</organism>
<dbReference type="Pfam" id="PF12833">
    <property type="entry name" value="HTH_18"/>
    <property type="match status" value="1"/>
</dbReference>
<evidence type="ECO:0000256" key="1">
    <source>
        <dbReference type="ARBA" id="ARBA00023015"/>
    </source>
</evidence>
<protein>
    <submittedName>
        <fullName evidence="5">Transcriptional regulator GlxA family with amidase domain</fullName>
    </submittedName>
</protein>